<dbReference type="PANTHER" id="PTHR46328">
    <property type="entry name" value="FAR-RED IMPAIRED RESPONSIVE (FAR1) FAMILY PROTEIN-RELATED"/>
    <property type="match status" value="1"/>
</dbReference>
<feature type="domain" description="FAR1" evidence="1">
    <location>
        <begin position="95"/>
        <end position="181"/>
    </location>
</feature>
<keyword evidence="3" id="KW-1185">Reference proteome</keyword>
<dbReference type="Gramene" id="QL10p050110:mrna">
    <property type="protein sequence ID" value="QL10p050110:mrna"/>
    <property type="gene ID" value="QL10p050110"/>
</dbReference>
<dbReference type="InParanoid" id="A0A7N2MR81"/>
<evidence type="ECO:0000259" key="1">
    <source>
        <dbReference type="Pfam" id="PF03101"/>
    </source>
</evidence>
<dbReference type="EMBL" id="LRBV02000010">
    <property type="status" value="NOT_ANNOTATED_CDS"/>
    <property type="molecule type" value="Genomic_DNA"/>
</dbReference>
<sequence length="280" mass="31265">MEISVYSLEFSVDGNLNGEVDGNSAEVEDHRVNDENETGGSSVEGAFQQDQDDKMNQDFSGMDIVPNAIPSVSMIPSDEPYVGQEFESEASAHAFYNAYATRVGFIIRVSKLSRSRRDGSAIGRALVCNKEGYRMPDKREKIVRQRAETRVGCRAMILVRKVNSGKWVVTKFVKEHTHPLTPGKGRRDCIYDQYPPCRSSNLVGKLAGISKFLLSELPTRRPQEGMNQQGNRVNGSGGLWIDSKTIVFAYDVRFDLYLGKVSWLFGFDMGLEGLKSMRAD</sequence>
<dbReference type="EnsemblPlants" id="QL10p050110:mrna">
    <property type="protein sequence ID" value="QL10p050110:mrna"/>
    <property type="gene ID" value="QL10p050110"/>
</dbReference>
<protein>
    <recommendedName>
        <fullName evidence="1">FAR1 domain-containing protein</fullName>
    </recommendedName>
</protein>
<proteinExistence type="predicted"/>
<dbReference type="Pfam" id="PF03101">
    <property type="entry name" value="FAR1"/>
    <property type="match status" value="1"/>
</dbReference>
<evidence type="ECO:0000313" key="2">
    <source>
        <dbReference type="EnsemblPlants" id="QL10p050110:mrna"/>
    </source>
</evidence>
<dbReference type="AlphaFoldDB" id="A0A7N2MR81"/>
<dbReference type="PANTHER" id="PTHR46328:SF9">
    <property type="entry name" value="FAR-RED IMPAIRED RESPONSIVE (FAR1) FAMILY PROTEIN"/>
    <property type="match status" value="1"/>
</dbReference>
<reference evidence="2" key="2">
    <citation type="submission" date="2021-01" db="UniProtKB">
        <authorList>
            <consortium name="EnsemblPlants"/>
        </authorList>
    </citation>
    <scope>IDENTIFICATION</scope>
</reference>
<evidence type="ECO:0000313" key="3">
    <source>
        <dbReference type="Proteomes" id="UP000594261"/>
    </source>
</evidence>
<accession>A0A7N2MR81</accession>
<dbReference type="FunCoup" id="A0A7N2MR81">
    <property type="interactions" value="1106"/>
</dbReference>
<organism evidence="2 3">
    <name type="scientific">Quercus lobata</name>
    <name type="common">Valley oak</name>
    <dbReference type="NCBI Taxonomy" id="97700"/>
    <lineage>
        <taxon>Eukaryota</taxon>
        <taxon>Viridiplantae</taxon>
        <taxon>Streptophyta</taxon>
        <taxon>Embryophyta</taxon>
        <taxon>Tracheophyta</taxon>
        <taxon>Spermatophyta</taxon>
        <taxon>Magnoliopsida</taxon>
        <taxon>eudicotyledons</taxon>
        <taxon>Gunneridae</taxon>
        <taxon>Pentapetalae</taxon>
        <taxon>rosids</taxon>
        <taxon>fabids</taxon>
        <taxon>Fagales</taxon>
        <taxon>Fagaceae</taxon>
        <taxon>Quercus</taxon>
    </lineage>
</organism>
<name>A0A7N2MR81_QUELO</name>
<dbReference type="Proteomes" id="UP000594261">
    <property type="component" value="Chromosome 10"/>
</dbReference>
<reference evidence="2 3" key="1">
    <citation type="journal article" date="2016" name="G3 (Bethesda)">
        <title>First Draft Assembly and Annotation of the Genome of a California Endemic Oak Quercus lobata Nee (Fagaceae).</title>
        <authorList>
            <person name="Sork V.L."/>
            <person name="Fitz-Gibbon S.T."/>
            <person name="Puiu D."/>
            <person name="Crepeau M."/>
            <person name="Gugger P.F."/>
            <person name="Sherman R."/>
            <person name="Stevens K."/>
            <person name="Langley C.H."/>
            <person name="Pellegrini M."/>
            <person name="Salzberg S.L."/>
        </authorList>
    </citation>
    <scope>NUCLEOTIDE SEQUENCE [LARGE SCALE GENOMIC DNA]</scope>
    <source>
        <strain evidence="2 3">cv. SW786</strain>
    </source>
</reference>
<dbReference type="InterPro" id="IPR004330">
    <property type="entry name" value="FAR1_DNA_bnd_dom"/>
</dbReference>